<dbReference type="InterPro" id="IPR041679">
    <property type="entry name" value="DNA2/NAM7-like_C"/>
</dbReference>
<dbReference type="InterPro" id="IPR011335">
    <property type="entry name" value="Restrct_endonuc-II-like"/>
</dbReference>
<evidence type="ECO:0000313" key="9">
    <source>
        <dbReference type="EMBL" id="QEE23254.1"/>
    </source>
</evidence>
<dbReference type="CDD" id="cd18808">
    <property type="entry name" value="SF1_C_Upf1"/>
    <property type="match status" value="1"/>
</dbReference>
<sequence>MKQSKQLLTELLDYIGEQAKLVKPDGFQLSKIPGPKFAPLDLANLPAFRFNLNDAGGAVWLRIERLEALPPPEALADLSPFILVSQDPSGQPPTVLEASVEAYLAAQPDLDEQAFRAALATQFDAYAHNWWGWSEREKPRRRSIDFYTSFFALKQQMEAEETAKPLELVWGIGVTSWKRSTDEGSLTFEYPLLTQATEIAIDERTMAIEIRPRDVEPRLEMDALVTAAVAGAAEVEITAKKLLGQEGATELSPFDPSSYAHILKLVASNLDAKGTYREVLAAGEQWPAPGPHLVASDAWILLARPRQNNFLLEDLKRLKAKVEEATKLPGGPLALVTPPSNEVVITDPIHFRGLSTNSDGSDGTAKVEELYFPLPSNEEQITIIENLERAPGVTVQGPPGTGKTHTIANVICHYLATGRRVLVTSRGEPALQVLQDKLPSEVRPLTVALLSSDRDGTRQFQASIEAIQHSVSQLNRQETSRQIETLKTAIDRTHHELSNIGRRMDEIAATQLSDIEVDGEKIRAQKAASLLLQGEEAHGWLDDELTLTSEHSPPLDEDTMAALRLARRQVGDDLVYLGAELPGADGLPTTEQLIELHQTLTGLKTLEHEISEIPGLAVRGNTVEVHQAVQDLLKSVELACREVEALEKVAPKWGQLFRSKCRNDAYAAERKAFEAMFADIDRLADARVEFLRRPVVFPVEGINSPKTVEAVARAAQTGKPFGLFAVGAGDAKRHLAAVRVSGLAPQDADAWQHVQRYVALHQELASFVARWNTFAEHLSLPSLSEGILDLRNIETLASAARKAHRLSTHLDRLLVHQAAAVFTEVPTPRLQGDLASLQEVAQCLKKHLQRSKMARAAQGMTALQERLAGKTGAISEKLCQFVANMLGQARYPAEQVSSEYVALMAELRRVIGLAPQLCTITVAAANLRSAGAVRWAERIQQQPCSASGDDHVLPPHWRKSWTWARLRGHLEHIEARHELRELAHRRAELSKGLQRLYSDLVSKSAWLKTKESATPKILSALSGYATAIRRIGQGTGANAPRYRRDAREAMGDAAGAVPCWIMPHTRVSEAMPADIGAFDLVIVDEASQSDLWALPAILRGKKILVVGDDKQVSPDGGFIAAQQIELLRQRFLRDQPFASDMTPEKSLYDLAARIFASNQVMLREHFRCVAPIIAYSNRFYGNAIRPLRIPLASERIDPPLVDIFVPAGFRDSKECNKHEAEAIADEIEAILANPALQGRTLGVVSLLGVEQAKYVDELVRSRFPAADLLHRKFTCGEPRAFQGSERDIVFLSMVADRERHHALSRMGHEQRFNVAASRARDRMYLVRSVELADLSEVDLRRGLIEHFSQPAVAKEDQDDNPINLCESGFERDVYTRLTERGYRVIPQVQVGGFRIDMVVEGADDKRLAIELDGDEFHGPDRWAHDMNRQRILERAGWTFWRCFASTWSLHKEEVFAELLLRLHQMLIEPIGALGQLATLVEHRIWRPVSIDREGDEVNRVIDEAIAKVKQDESSTGVQK</sequence>
<organism evidence="9 10">
    <name type="scientific">Rhodanobacter glycinis</name>
    <dbReference type="NCBI Taxonomy" id="582702"/>
    <lineage>
        <taxon>Bacteria</taxon>
        <taxon>Pseudomonadati</taxon>
        <taxon>Pseudomonadota</taxon>
        <taxon>Gammaproteobacteria</taxon>
        <taxon>Lysobacterales</taxon>
        <taxon>Rhodanobacteraceae</taxon>
        <taxon>Rhodanobacter</taxon>
    </lineage>
</organism>
<dbReference type="PANTHER" id="PTHR43788:SF8">
    <property type="entry name" value="DNA-BINDING PROTEIN SMUBP-2"/>
    <property type="match status" value="1"/>
</dbReference>
<reference evidence="9 10" key="1">
    <citation type="submission" date="2019-08" db="EMBL/GenBank/DDBJ databases">
        <title>Complete genome sequence of Rhodanobacter glycinis strain T01E-68 isolated from tomato root.</title>
        <authorList>
            <person name="Weon H.-Y."/>
            <person name="Lee S.A."/>
        </authorList>
    </citation>
    <scope>NUCLEOTIDE SEQUENCE [LARGE SCALE GENOMIC DNA]</scope>
    <source>
        <strain evidence="9 10">T01E-68</strain>
    </source>
</reference>
<dbReference type="GO" id="GO:0043139">
    <property type="term" value="F:5'-3' DNA helicase activity"/>
    <property type="evidence" value="ECO:0007669"/>
    <property type="project" value="TreeGrafter"/>
</dbReference>
<proteinExistence type="inferred from homology"/>
<evidence type="ECO:0000256" key="5">
    <source>
        <dbReference type="ARBA" id="ARBA00022840"/>
    </source>
</evidence>
<dbReference type="EMBL" id="CP042807">
    <property type="protein sequence ID" value="QEE23254.1"/>
    <property type="molecule type" value="Genomic_DNA"/>
</dbReference>
<dbReference type="Pfam" id="PF13087">
    <property type="entry name" value="AAA_12"/>
    <property type="match status" value="1"/>
</dbReference>
<dbReference type="InterPro" id="IPR027417">
    <property type="entry name" value="P-loop_NTPase"/>
</dbReference>
<dbReference type="GO" id="GO:0016787">
    <property type="term" value="F:hydrolase activity"/>
    <property type="evidence" value="ECO:0007669"/>
    <property type="project" value="UniProtKB-KW"/>
</dbReference>
<feature type="domain" description="DNA2/NAM7 helicase helicase" evidence="6">
    <location>
        <begin position="376"/>
        <end position="502"/>
    </location>
</feature>
<dbReference type="KEGG" id="rgl:CS053_01130"/>
<dbReference type="InterPro" id="IPR041677">
    <property type="entry name" value="DNA2/NAM7_AAA_11"/>
</dbReference>
<dbReference type="RefSeq" id="WP_147626030.1">
    <property type="nucleotide sequence ID" value="NZ_CP042807.1"/>
</dbReference>
<gene>
    <name evidence="9" type="ORF">CS053_01130</name>
</gene>
<feature type="domain" description="DNA2/NAM7 helicase-like C-terminal" evidence="7">
    <location>
        <begin position="1157"/>
        <end position="1326"/>
    </location>
</feature>
<keyword evidence="4" id="KW-0347">Helicase</keyword>
<evidence type="ECO:0000313" key="10">
    <source>
        <dbReference type="Proteomes" id="UP000321807"/>
    </source>
</evidence>
<dbReference type="SUPFAM" id="SSF52980">
    <property type="entry name" value="Restriction endonuclease-like"/>
    <property type="match status" value="1"/>
</dbReference>
<dbReference type="Pfam" id="PF13086">
    <property type="entry name" value="AAA_11"/>
    <property type="match status" value="1"/>
</dbReference>
<dbReference type="InterPro" id="IPR049468">
    <property type="entry name" value="Restrct_endonuc-II-like_dom"/>
</dbReference>
<evidence type="ECO:0000259" key="7">
    <source>
        <dbReference type="Pfam" id="PF13087"/>
    </source>
</evidence>
<dbReference type="PANTHER" id="PTHR43788">
    <property type="entry name" value="DNA2/NAM7 HELICASE FAMILY MEMBER"/>
    <property type="match status" value="1"/>
</dbReference>
<evidence type="ECO:0000259" key="6">
    <source>
        <dbReference type="Pfam" id="PF13086"/>
    </source>
</evidence>
<accession>A0A5B9DVZ4</accession>
<keyword evidence="2" id="KW-0547">Nucleotide-binding</keyword>
<name>A0A5B9DVZ4_9GAMM</name>
<keyword evidence="5" id="KW-0067">ATP-binding</keyword>
<dbReference type="Gene3D" id="3.40.960.10">
    <property type="entry name" value="VSR Endonuclease"/>
    <property type="match status" value="1"/>
</dbReference>
<evidence type="ECO:0000259" key="8">
    <source>
        <dbReference type="Pfam" id="PF18741"/>
    </source>
</evidence>
<evidence type="ECO:0000256" key="4">
    <source>
        <dbReference type="ARBA" id="ARBA00022806"/>
    </source>
</evidence>
<dbReference type="InterPro" id="IPR047187">
    <property type="entry name" value="SF1_C_Upf1"/>
</dbReference>
<comment type="similarity">
    <text evidence="1">Belongs to the DNA2/NAM7 helicase family.</text>
</comment>
<dbReference type="GO" id="GO:0005524">
    <property type="term" value="F:ATP binding"/>
    <property type="evidence" value="ECO:0007669"/>
    <property type="project" value="UniProtKB-KW"/>
</dbReference>
<feature type="domain" description="Restriction endonuclease type II-like" evidence="8">
    <location>
        <begin position="1369"/>
        <end position="1460"/>
    </location>
</feature>
<dbReference type="Proteomes" id="UP000321807">
    <property type="component" value="Chromosome"/>
</dbReference>
<protein>
    <submittedName>
        <fullName evidence="9">DUF559 domain-containing protein</fullName>
    </submittedName>
</protein>
<keyword evidence="3" id="KW-0378">Hydrolase</keyword>
<evidence type="ECO:0000256" key="1">
    <source>
        <dbReference type="ARBA" id="ARBA00007913"/>
    </source>
</evidence>
<dbReference type="Pfam" id="PF18741">
    <property type="entry name" value="MTES_1575"/>
    <property type="match status" value="1"/>
</dbReference>
<evidence type="ECO:0000256" key="3">
    <source>
        <dbReference type="ARBA" id="ARBA00022801"/>
    </source>
</evidence>
<dbReference type="InterPro" id="IPR050534">
    <property type="entry name" value="Coronavir_polyprotein_1ab"/>
</dbReference>
<evidence type="ECO:0000256" key="2">
    <source>
        <dbReference type="ARBA" id="ARBA00022741"/>
    </source>
</evidence>
<dbReference type="Gene3D" id="3.40.50.300">
    <property type="entry name" value="P-loop containing nucleotide triphosphate hydrolases"/>
    <property type="match status" value="3"/>
</dbReference>
<dbReference type="SUPFAM" id="SSF52540">
    <property type="entry name" value="P-loop containing nucleoside triphosphate hydrolases"/>
    <property type="match status" value="1"/>
</dbReference>